<feature type="region of interest" description="Disordered" evidence="1">
    <location>
        <begin position="1"/>
        <end position="26"/>
    </location>
</feature>
<sequence>MLKWRVRGKAVNTSSPSAGSDISLDSTPPLYSPHVRQRMNKTVYDSAVLPLVERASASKHNFSELSAASSRNIRAIKLAKGDSSKEVTETAIFREHSSLIKTTGTFTEEWENIRYSAAMPLAVHRHRPSALEAASLATYPDRVPLVGIRAVFELEGDSTPRSTFEERRQ</sequence>
<evidence type="ECO:0000313" key="3">
    <source>
        <dbReference type="Proteomes" id="UP001303473"/>
    </source>
</evidence>
<accession>A0AAN6S759</accession>
<proteinExistence type="predicted"/>
<evidence type="ECO:0000313" key="2">
    <source>
        <dbReference type="EMBL" id="KAK3942935.1"/>
    </source>
</evidence>
<protein>
    <submittedName>
        <fullName evidence="2">Uncharacterized protein</fullName>
    </submittedName>
</protein>
<keyword evidence="3" id="KW-1185">Reference proteome</keyword>
<dbReference type="Proteomes" id="UP001303473">
    <property type="component" value="Unassembled WGS sequence"/>
</dbReference>
<name>A0AAN6S759_9PEZI</name>
<evidence type="ECO:0000256" key="1">
    <source>
        <dbReference type="SAM" id="MobiDB-lite"/>
    </source>
</evidence>
<organism evidence="2 3">
    <name type="scientific">Diplogelasinospora grovesii</name>
    <dbReference type="NCBI Taxonomy" id="303347"/>
    <lineage>
        <taxon>Eukaryota</taxon>
        <taxon>Fungi</taxon>
        <taxon>Dikarya</taxon>
        <taxon>Ascomycota</taxon>
        <taxon>Pezizomycotina</taxon>
        <taxon>Sordariomycetes</taxon>
        <taxon>Sordariomycetidae</taxon>
        <taxon>Sordariales</taxon>
        <taxon>Diplogelasinosporaceae</taxon>
        <taxon>Diplogelasinospora</taxon>
    </lineage>
</organism>
<dbReference type="AlphaFoldDB" id="A0AAN6S759"/>
<gene>
    <name evidence="2" type="ORF">QBC46DRAFT_405989</name>
</gene>
<feature type="compositionally biased region" description="Polar residues" evidence="1">
    <location>
        <begin position="11"/>
        <end position="26"/>
    </location>
</feature>
<reference evidence="3" key="1">
    <citation type="journal article" date="2023" name="Mol. Phylogenet. Evol.">
        <title>Genome-scale phylogeny and comparative genomics of the fungal order Sordariales.</title>
        <authorList>
            <person name="Hensen N."/>
            <person name="Bonometti L."/>
            <person name="Westerberg I."/>
            <person name="Brannstrom I.O."/>
            <person name="Guillou S."/>
            <person name="Cros-Aarteil S."/>
            <person name="Calhoun S."/>
            <person name="Haridas S."/>
            <person name="Kuo A."/>
            <person name="Mondo S."/>
            <person name="Pangilinan J."/>
            <person name="Riley R."/>
            <person name="LaButti K."/>
            <person name="Andreopoulos B."/>
            <person name="Lipzen A."/>
            <person name="Chen C."/>
            <person name="Yan M."/>
            <person name="Daum C."/>
            <person name="Ng V."/>
            <person name="Clum A."/>
            <person name="Steindorff A."/>
            <person name="Ohm R.A."/>
            <person name="Martin F."/>
            <person name="Silar P."/>
            <person name="Natvig D.O."/>
            <person name="Lalanne C."/>
            <person name="Gautier V."/>
            <person name="Ament-Velasquez S.L."/>
            <person name="Kruys A."/>
            <person name="Hutchinson M.I."/>
            <person name="Powell A.J."/>
            <person name="Barry K."/>
            <person name="Miller A.N."/>
            <person name="Grigoriev I.V."/>
            <person name="Debuchy R."/>
            <person name="Gladieux P."/>
            <person name="Hiltunen Thoren M."/>
            <person name="Johannesson H."/>
        </authorList>
    </citation>
    <scope>NUCLEOTIDE SEQUENCE [LARGE SCALE GENOMIC DNA]</scope>
    <source>
        <strain evidence="3">CBS 340.73</strain>
    </source>
</reference>
<comment type="caution">
    <text evidence="2">The sequence shown here is derived from an EMBL/GenBank/DDBJ whole genome shotgun (WGS) entry which is preliminary data.</text>
</comment>
<dbReference type="EMBL" id="MU853770">
    <property type="protein sequence ID" value="KAK3942935.1"/>
    <property type="molecule type" value="Genomic_DNA"/>
</dbReference>